<proteinExistence type="predicted"/>
<sequence length="124" mass="14414">MEIIIPPFVFIILIFLIVFTIGYFSMRCFEAARKFRRRENGQTDVEEGRCNCSHSRESHLSGTCHVNQGHIFTITGRRTDRNARRANEPPPAFSDCIKDDKDLPKYEEVIENPHLYNIAKEVEV</sequence>
<dbReference type="AlphaFoldDB" id="A0A336LTN7"/>
<evidence type="ECO:0000256" key="1">
    <source>
        <dbReference type="SAM" id="Phobius"/>
    </source>
</evidence>
<name>A0A336LTN7_CULSO</name>
<keyword evidence="1" id="KW-1133">Transmembrane helix</keyword>
<gene>
    <name evidence="2" type="primary">CSON004413</name>
</gene>
<feature type="transmembrane region" description="Helical" evidence="1">
    <location>
        <begin position="6"/>
        <end position="29"/>
    </location>
</feature>
<organism evidence="2">
    <name type="scientific">Culicoides sonorensis</name>
    <name type="common">Biting midge</name>
    <dbReference type="NCBI Taxonomy" id="179676"/>
    <lineage>
        <taxon>Eukaryota</taxon>
        <taxon>Metazoa</taxon>
        <taxon>Ecdysozoa</taxon>
        <taxon>Arthropoda</taxon>
        <taxon>Hexapoda</taxon>
        <taxon>Insecta</taxon>
        <taxon>Pterygota</taxon>
        <taxon>Neoptera</taxon>
        <taxon>Endopterygota</taxon>
        <taxon>Diptera</taxon>
        <taxon>Nematocera</taxon>
        <taxon>Chironomoidea</taxon>
        <taxon>Ceratopogonidae</taxon>
        <taxon>Ceratopogoninae</taxon>
        <taxon>Culicoides</taxon>
        <taxon>Monoculicoides</taxon>
    </lineage>
</organism>
<protein>
    <submittedName>
        <fullName evidence="2">CSON004413 protein</fullName>
    </submittedName>
</protein>
<keyword evidence="1" id="KW-0472">Membrane</keyword>
<dbReference type="VEuPathDB" id="VectorBase:CSON004413"/>
<keyword evidence="1" id="KW-0812">Transmembrane</keyword>
<evidence type="ECO:0000313" key="2">
    <source>
        <dbReference type="EMBL" id="SSX21304.1"/>
    </source>
</evidence>
<dbReference type="EMBL" id="UFQT01000186">
    <property type="protein sequence ID" value="SSX21304.1"/>
    <property type="molecule type" value="Genomic_DNA"/>
</dbReference>
<accession>A0A336LTN7</accession>
<reference evidence="2" key="1">
    <citation type="submission" date="2018-07" db="EMBL/GenBank/DDBJ databases">
        <authorList>
            <person name="Quirk P.G."/>
            <person name="Krulwich T.A."/>
        </authorList>
    </citation>
    <scope>NUCLEOTIDE SEQUENCE</scope>
</reference>